<dbReference type="Pfam" id="PF00296">
    <property type="entry name" value="Bac_luciferase"/>
    <property type="match status" value="1"/>
</dbReference>
<dbReference type="SUPFAM" id="SSF51679">
    <property type="entry name" value="Bacterial luciferase-like"/>
    <property type="match status" value="1"/>
</dbReference>
<evidence type="ECO:0000259" key="5">
    <source>
        <dbReference type="Pfam" id="PF00296"/>
    </source>
</evidence>
<evidence type="ECO:0000256" key="2">
    <source>
        <dbReference type="ARBA" id="ARBA00022643"/>
    </source>
</evidence>
<dbReference type="RefSeq" id="WP_267635791.1">
    <property type="nucleotide sequence ID" value="NZ_JAODIY010000001.1"/>
</dbReference>
<evidence type="ECO:0000256" key="3">
    <source>
        <dbReference type="ARBA" id="ARBA00023002"/>
    </source>
</evidence>
<dbReference type="EMBL" id="JBHSZQ010000020">
    <property type="protein sequence ID" value="MFC7126237.1"/>
    <property type="molecule type" value="Genomic_DNA"/>
</dbReference>
<reference evidence="6 7" key="1">
    <citation type="journal article" date="2014" name="Int. J. Syst. Evol. Microbiol.">
        <title>Complete genome sequence of Corynebacterium casei LMG S-19264T (=DSM 44701T), isolated from a smear-ripened cheese.</title>
        <authorList>
            <consortium name="US DOE Joint Genome Institute (JGI-PGF)"/>
            <person name="Walter F."/>
            <person name="Albersmeier A."/>
            <person name="Kalinowski J."/>
            <person name="Ruckert C."/>
        </authorList>
    </citation>
    <scope>NUCLEOTIDE SEQUENCE [LARGE SCALE GENOMIC DNA]</scope>
    <source>
        <strain evidence="6 7">CGMCC 4.7215</strain>
    </source>
</reference>
<accession>A0ABD5X8K5</accession>
<dbReference type="GO" id="GO:0004497">
    <property type="term" value="F:monooxygenase activity"/>
    <property type="evidence" value="ECO:0007669"/>
    <property type="project" value="UniProtKB-KW"/>
</dbReference>
<protein>
    <submittedName>
        <fullName evidence="6">LLM class flavin-dependent oxidoreductase</fullName>
    </submittedName>
</protein>
<dbReference type="InterPro" id="IPR036661">
    <property type="entry name" value="Luciferase-like_sf"/>
</dbReference>
<evidence type="ECO:0000256" key="4">
    <source>
        <dbReference type="ARBA" id="ARBA00023033"/>
    </source>
</evidence>
<dbReference type="Proteomes" id="UP001596414">
    <property type="component" value="Unassembled WGS sequence"/>
</dbReference>
<dbReference type="AlphaFoldDB" id="A0ABD5X8K5"/>
<keyword evidence="3" id="KW-0560">Oxidoreductase</keyword>
<feature type="domain" description="Luciferase-like" evidence="5">
    <location>
        <begin position="25"/>
        <end position="119"/>
    </location>
</feature>
<dbReference type="InterPro" id="IPR011251">
    <property type="entry name" value="Luciferase-like_dom"/>
</dbReference>
<sequence>MATDSDTSCVSDGRFSMNIVSGWFEGAPLKPKPVQEPYPQVFQGGNSQAARQMAARQADVLFINGGSLEKIQTVLDDVKEYADEFGTEPPRFAANAFVIQRETEQEAKGKLEGIIENATEEAVEAFKEQVTEVG</sequence>
<name>A0ABD5X8K5_9EURY</name>
<gene>
    <name evidence="6" type="ORF">ACFQJ7_09350</name>
</gene>
<dbReference type="Gene3D" id="3.20.20.30">
    <property type="entry name" value="Luciferase-like domain"/>
    <property type="match status" value="1"/>
</dbReference>
<evidence type="ECO:0000313" key="7">
    <source>
        <dbReference type="Proteomes" id="UP001596414"/>
    </source>
</evidence>
<comment type="caution">
    <text evidence="6">The sequence shown here is derived from an EMBL/GenBank/DDBJ whole genome shotgun (WGS) entry which is preliminary data.</text>
</comment>
<dbReference type="PANTHER" id="PTHR42847:SF4">
    <property type="entry name" value="ALKANESULFONATE MONOOXYGENASE-RELATED"/>
    <property type="match status" value="1"/>
</dbReference>
<keyword evidence="1" id="KW-0285">Flavoprotein</keyword>
<proteinExistence type="predicted"/>
<evidence type="ECO:0000313" key="6">
    <source>
        <dbReference type="EMBL" id="MFC7126237.1"/>
    </source>
</evidence>
<dbReference type="PANTHER" id="PTHR42847">
    <property type="entry name" value="ALKANESULFONATE MONOOXYGENASE"/>
    <property type="match status" value="1"/>
</dbReference>
<organism evidence="6 7">
    <name type="scientific">Halovenus rubra</name>
    <dbReference type="NCBI Taxonomy" id="869890"/>
    <lineage>
        <taxon>Archaea</taxon>
        <taxon>Methanobacteriati</taxon>
        <taxon>Methanobacteriota</taxon>
        <taxon>Stenosarchaea group</taxon>
        <taxon>Halobacteria</taxon>
        <taxon>Halobacteriales</taxon>
        <taxon>Haloarculaceae</taxon>
        <taxon>Halovenus</taxon>
    </lineage>
</organism>
<dbReference type="InterPro" id="IPR050172">
    <property type="entry name" value="SsuD_RutA_monooxygenase"/>
</dbReference>
<keyword evidence="4" id="KW-0503">Monooxygenase</keyword>
<keyword evidence="2" id="KW-0288">FMN</keyword>
<evidence type="ECO:0000256" key="1">
    <source>
        <dbReference type="ARBA" id="ARBA00022630"/>
    </source>
</evidence>